<dbReference type="OrthoDB" id="28825at10239"/>
<dbReference type="KEGG" id="vg:30685049"/>
<keyword evidence="1" id="KW-0472">Membrane</keyword>
<keyword evidence="1" id="KW-0812">Transmembrane</keyword>
<accession>A0A1L5JH11</accession>
<dbReference type="Pfam" id="PF07280">
    <property type="entry name" value="Ac110_PIF"/>
    <property type="match status" value="1"/>
</dbReference>
<sequence>MIPLVAIIVAAFLCMLVLYILKLNRGQEIKRLLYEHKFIPVPLGRYVNKIT</sequence>
<reference evidence="2 3" key="1">
    <citation type="submission" date="2016-04" db="EMBL/GenBank/DDBJ databases">
        <title>Sequence analysis of the Plodia interpunctella granulovirus genome: Discovery of an unusual inhibitor-of-apoptosis (IAP) gene.</title>
        <authorList>
            <person name="Harrison R.L."/>
            <person name="Rowley D.L."/>
            <person name="Funk C.J."/>
        </authorList>
    </citation>
    <scope>NUCLEOTIDE SEQUENCE [LARGE SCALE GENOMIC DNA]</scope>
    <source>
        <strain evidence="2">Cambridge</strain>
    </source>
</reference>
<dbReference type="RefSeq" id="YP_009330177.1">
    <property type="nucleotide sequence ID" value="NC_032255.1"/>
</dbReference>
<evidence type="ECO:0000313" key="3">
    <source>
        <dbReference type="Proteomes" id="UP000204293"/>
    </source>
</evidence>
<dbReference type="Proteomes" id="UP000204293">
    <property type="component" value="Segment"/>
</dbReference>
<evidence type="ECO:0000313" key="2">
    <source>
        <dbReference type="EMBL" id="APO13929.1"/>
    </source>
</evidence>
<feature type="transmembrane region" description="Helical" evidence="1">
    <location>
        <begin position="6"/>
        <end position="23"/>
    </location>
</feature>
<keyword evidence="1" id="KW-1133">Transmembrane helix</keyword>
<dbReference type="GeneID" id="30685049"/>
<organism evidence="2 3">
    <name type="scientific">Plodia interpunctella granulovirus</name>
    <dbReference type="NCBI Taxonomy" id="262175"/>
    <lineage>
        <taxon>Viruses</taxon>
        <taxon>Viruses incertae sedis</taxon>
        <taxon>Naldaviricetes</taxon>
        <taxon>Lefavirales</taxon>
        <taxon>Baculoviridae</taxon>
        <taxon>Betabaculovirus</taxon>
        <taxon>Betabaculovirus plinterpunctellae</taxon>
    </lineage>
</organism>
<name>A0A1L5JH11_9BBAC</name>
<evidence type="ECO:0000256" key="1">
    <source>
        <dbReference type="SAM" id="Phobius"/>
    </source>
</evidence>
<dbReference type="InterPro" id="IPR009903">
    <property type="entry name" value="AcMNPV_AC110"/>
</dbReference>
<keyword evidence="3" id="KW-1185">Reference proteome</keyword>
<protein>
    <submittedName>
        <fullName evidence="2">ORF45</fullName>
    </submittedName>
</protein>
<dbReference type="EMBL" id="KX151395">
    <property type="protein sequence ID" value="APO13929.1"/>
    <property type="molecule type" value="Genomic_DNA"/>
</dbReference>
<proteinExistence type="predicted"/>